<reference evidence="1" key="1">
    <citation type="journal article" date="2015" name="Nature">
        <title>Complex archaea that bridge the gap between prokaryotes and eukaryotes.</title>
        <authorList>
            <person name="Spang A."/>
            <person name="Saw J.H."/>
            <person name="Jorgensen S.L."/>
            <person name="Zaremba-Niedzwiedzka K."/>
            <person name="Martijn J."/>
            <person name="Lind A.E."/>
            <person name="van Eijk R."/>
            <person name="Schleper C."/>
            <person name="Guy L."/>
            <person name="Ettema T.J."/>
        </authorList>
    </citation>
    <scope>NUCLEOTIDE SEQUENCE</scope>
</reference>
<dbReference type="InterPro" id="IPR056931">
    <property type="entry name" value="D14-like"/>
</dbReference>
<evidence type="ECO:0000313" key="1">
    <source>
        <dbReference type="EMBL" id="KKK88200.1"/>
    </source>
</evidence>
<dbReference type="EMBL" id="LAZR01050064">
    <property type="protein sequence ID" value="KKK88200.1"/>
    <property type="molecule type" value="Genomic_DNA"/>
</dbReference>
<comment type="caution">
    <text evidence="1">The sequence shown here is derived from an EMBL/GenBank/DDBJ whole genome shotgun (WGS) entry which is preliminary data.</text>
</comment>
<dbReference type="Pfam" id="PF24608">
    <property type="entry name" value="PDDEXK_15"/>
    <property type="match status" value="1"/>
</dbReference>
<dbReference type="AlphaFoldDB" id="A0A0F8ZQB6"/>
<organism evidence="1">
    <name type="scientific">marine sediment metagenome</name>
    <dbReference type="NCBI Taxonomy" id="412755"/>
    <lineage>
        <taxon>unclassified sequences</taxon>
        <taxon>metagenomes</taxon>
        <taxon>ecological metagenomes</taxon>
    </lineage>
</organism>
<gene>
    <name evidence="1" type="ORF">LCGC14_2745590</name>
</gene>
<accession>A0A0F8ZQB6</accession>
<protein>
    <recommendedName>
        <fullName evidence="2">Restriction endonuclease type IV Mrr domain-containing protein</fullName>
    </recommendedName>
</protein>
<name>A0A0F8ZQB6_9ZZZZ</name>
<evidence type="ECO:0008006" key="2">
    <source>
        <dbReference type="Google" id="ProtNLM"/>
    </source>
</evidence>
<proteinExistence type="predicted"/>
<sequence length="113" mass="12643">MGKMQRVKGAAYEREVAKFFSEVLDLDFKRVLGQERDGGGDVQAEGSDLLIECKRYKAMKGLYGWMRQAAISSFGTLVPRIPVLAIRTDGEESLLVIRMKDTVDFAKEILPDA</sequence>